<keyword evidence="3" id="KW-0862">Zinc</keyword>
<dbReference type="PANTHER" id="PTHR23111">
    <property type="entry name" value="ZINC FINGER PROTEIN"/>
    <property type="match status" value="1"/>
</dbReference>
<feature type="domain" description="RanBP2-type" evidence="6">
    <location>
        <begin position="469"/>
        <end position="498"/>
    </location>
</feature>
<dbReference type="Gene3D" id="4.10.1060.10">
    <property type="entry name" value="Zinc finger, RanBP2-type"/>
    <property type="match status" value="2"/>
</dbReference>
<keyword evidence="1" id="KW-0479">Metal-binding</keyword>
<feature type="region of interest" description="Disordered" evidence="5">
    <location>
        <begin position="167"/>
        <end position="210"/>
    </location>
</feature>
<dbReference type="InterPro" id="IPR036443">
    <property type="entry name" value="Znf_RanBP2_sf"/>
</dbReference>
<dbReference type="EMBL" id="ATMH01006560">
    <property type="protein sequence ID" value="EPY25683.1"/>
    <property type="molecule type" value="Genomic_DNA"/>
</dbReference>
<dbReference type="SMART" id="SM00547">
    <property type="entry name" value="ZnF_RBZ"/>
    <property type="match status" value="7"/>
</dbReference>
<dbReference type="InterPro" id="IPR001876">
    <property type="entry name" value="Znf_RanBP2"/>
</dbReference>
<feature type="domain" description="RanBP2-type" evidence="6">
    <location>
        <begin position="279"/>
        <end position="308"/>
    </location>
</feature>
<keyword evidence="8" id="KW-1185">Reference proteome</keyword>
<evidence type="ECO:0000313" key="7">
    <source>
        <dbReference type="EMBL" id="EPY25683.1"/>
    </source>
</evidence>
<feature type="compositionally biased region" description="Polar residues" evidence="5">
    <location>
        <begin position="170"/>
        <end position="183"/>
    </location>
</feature>
<dbReference type="OrthoDB" id="448399at2759"/>
<dbReference type="Pfam" id="PF00641">
    <property type="entry name" value="Zn_ribbon_RanBP"/>
    <property type="match status" value="3"/>
</dbReference>
<comment type="caution">
    <text evidence="7">The sequence shown here is derived from an EMBL/GenBank/DDBJ whole genome shotgun (WGS) entry which is preliminary data.</text>
</comment>
<feature type="domain" description="RanBP2-type" evidence="6">
    <location>
        <begin position="404"/>
        <end position="433"/>
    </location>
</feature>
<feature type="compositionally biased region" description="Low complexity" evidence="5">
    <location>
        <begin position="184"/>
        <end position="197"/>
    </location>
</feature>
<organism evidence="7 8">
    <name type="scientific">Strigomonas culicis</name>
    <dbReference type="NCBI Taxonomy" id="28005"/>
    <lineage>
        <taxon>Eukaryota</taxon>
        <taxon>Discoba</taxon>
        <taxon>Euglenozoa</taxon>
        <taxon>Kinetoplastea</taxon>
        <taxon>Metakinetoplastina</taxon>
        <taxon>Trypanosomatida</taxon>
        <taxon>Trypanosomatidae</taxon>
        <taxon>Strigomonadinae</taxon>
        <taxon>Strigomonas</taxon>
    </lineage>
</organism>
<dbReference type="GO" id="GO:0008270">
    <property type="term" value="F:zinc ion binding"/>
    <property type="evidence" value="ECO:0007669"/>
    <property type="project" value="UniProtKB-KW"/>
</dbReference>
<evidence type="ECO:0000256" key="1">
    <source>
        <dbReference type="ARBA" id="ARBA00022723"/>
    </source>
</evidence>
<sequence length="513" mass="57019">MLRVAHQRRGAYRWALRVGVRFYAPATDPAARPCGGARPAPGPWPPLHGGDVFRATRMLRQSWAKDTLRRWMCPSAACRHVSKGTQLQCERCGTAKPPLRAWKCVRCDAANHSGVKKCKTCGEPHATSAGFWMCAACQEKNRIDELEDNSRCGFCGYDMAPMSRSEEDILQQSQERFQSSPSDASYTGEGAAGAAGPRESESARKPVGLAPPTLKPIAPFEFKAESTKRSFIGRAPPKAVTDRPPPGPPGFDWMCRVADCGCINPGDEEVCISCGVHIAPAEWECPQCAALNHLSRPRCFSCTTPIPLNWSCASCGEVTSIYDKTCRRCHTERPPTVPKLGNDIRREQQKLGGSDWYCTACQAMNFSRRRECFQCGAPRAAQGGRSAPRSTAFVDGPVQEEKRVHNNWTCPHCNSNNFRTRDSCWQCGQRNENPNMRGEQATLSYAKEGFQEGRNERPAEGRMNEAENKNADWVCAKCFARNFKMRQECYKCGAPKTHAFVPRRTTVRKPAKL</sequence>
<reference evidence="7 8" key="1">
    <citation type="journal article" date="2013" name="PLoS ONE">
        <title>Predicting the Proteins of Angomonas deanei, Strigomonas culicis and Their Respective Endosymbionts Reveals New Aspects of the Trypanosomatidae Family.</title>
        <authorList>
            <person name="Motta M.C."/>
            <person name="Martins A.C."/>
            <person name="de Souza S.S."/>
            <person name="Catta-Preta C.M."/>
            <person name="Silva R."/>
            <person name="Klein C.C."/>
            <person name="de Almeida L.G."/>
            <person name="de Lima Cunha O."/>
            <person name="Ciapina L.P."/>
            <person name="Brocchi M."/>
            <person name="Colabardini A.C."/>
            <person name="de Araujo Lima B."/>
            <person name="Machado C.R."/>
            <person name="de Almeida Soares C.M."/>
            <person name="Probst C.M."/>
            <person name="de Menezes C.B."/>
            <person name="Thompson C.E."/>
            <person name="Bartholomeu D.C."/>
            <person name="Gradia D.F."/>
            <person name="Pavoni D.P."/>
            <person name="Grisard E.C."/>
            <person name="Fantinatti-Garboggini F."/>
            <person name="Marchini F.K."/>
            <person name="Rodrigues-Luiz G.F."/>
            <person name="Wagner G."/>
            <person name="Goldman G.H."/>
            <person name="Fietto J.L."/>
            <person name="Elias M.C."/>
            <person name="Goldman M.H."/>
            <person name="Sagot M.F."/>
            <person name="Pereira M."/>
            <person name="Stoco P.H."/>
            <person name="de Mendonca-Neto R.P."/>
            <person name="Teixeira S.M."/>
            <person name="Maciel T.E."/>
            <person name="de Oliveira Mendes T.A."/>
            <person name="Urmenyi T.P."/>
            <person name="de Souza W."/>
            <person name="Schenkman S."/>
            <person name="de Vasconcelos A.T."/>
        </authorList>
    </citation>
    <scope>NUCLEOTIDE SEQUENCE [LARGE SCALE GENOMIC DNA]</scope>
</reference>
<keyword evidence="2 4" id="KW-0863">Zinc-finger</keyword>
<dbReference type="PANTHER" id="PTHR23111:SF100">
    <property type="entry name" value="RANBP2-TYPE DOMAIN-CONTAINING PROTEIN"/>
    <property type="match status" value="1"/>
</dbReference>
<dbReference type="AlphaFoldDB" id="S9U9T4"/>
<evidence type="ECO:0000313" key="8">
    <source>
        <dbReference type="Proteomes" id="UP000015354"/>
    </source>
</evidence>
<dbReference type="PROSITE" id="PS01358">
    <property type="entry name" value="ZF_RANBP2_1"/>
    <property type="match status" value="5"/>
</dbReference>
<evidence type="ECO:0000256" key="3">
    <source>
        <dbReference type="ARBA" id="ARBA00022833"/>
    </source>
</evidence>
<accession>S9U9T4</accession>
<dbReference type="GO" id="GO:0003729">
    <property type="term" value="F:mRNA binding"/>
    <property type="evidence" value="ECO:0007669"/>
    <property type="project" value="TreeGrafter"/>
</dbReference>
<evidence type="ECO:0000256" key="5">
    <source>
        <dbReference type="SAM" id="MobiDB-lite"/>
    </source>
</evidence>
<gene>
    <name evidence="7" type="ORF">STCU_06560</name>
</gene>
<dbReference type="PROSITE" id="PS50199">
    <property type="entry name" value="ZF_RANBP2_2"/>
    <property type="match status" value="4"/>
</dbReference>
<evidence type="ECO:0000256" key="4">
    <source>
        <dbReference type="PROSITE-ProRule" id="PRU00322"/>
    </source>
</evidence>
<name>S9U9T4_9TRYP</name>
<evidence type="ECO:0000256" key="2">
    <source>
        <dbReference type="ARBA" id="ARBA00022771"/>
    </source>
</evidence>
<dbReference type="Proteomes" id="UP000015354">
    <property type="component" value="Unassembled WGS sequence"/>
</dbReference>
<dbReference type="SUPFAM" id="SSF90209">
    <property type="entry name" value="Ran binding protein zinc finger-like"/>
    <property type="match status" value="2"/>
</dbReference>
<proteinExistence type="predicted"/>
<evidence type="ECO:0000259" key="6">
    <source>
        <dbReference type="PROSITE" id="PS50199"/>
    </source>
</evidence>
<feature type="domain" description="RanBP2-type" evidence="6">
    <location>
        <begin position="350"/>
        <end position="381"/>
    </location>
</feature>
<protein>
    <recommendedName>
        <fullName evidence="6">RanBP2-type domain-containing protein</fullName>
    </recommendedName>
</protein>